<dbReference type="Gene3D" id="2.30.38.10">
    <property type="entry name" value="Luciferase, Domain 3"/>
    <property type="match status" value="1"/>
</dbReference>
<proteinExistence type="predicted"/>
<dbReference type="Proteomes" id="UP000313645">
    <property type="component" value="Unassembled WGS sequence"/>
</dbReference>
<dbReference type="Gene3D" id="3.40.50.980">
    <property type="match status" value="2"/>
</dbReference>
<dbReference type="InterPro" id="IPR020459">
    <property type="entry name" value="AMP-binding"/>
</dbReference>
<evidence type="ECO:0000313" key="4">
    <source>
        <dbReference type="Proteomes" id="UP000313645"/>
    </source>
</evidence>
<reference evidence="3 4" key="1">
    <citation type="submission" date="2019-02" db="EMBL/GenBank/DDBJ databases">
        <title>Marinobacter halodurans sp. nov., a marine bacterium isolated from sea tidal flat.</title>
        <authorList>
            <person name="Yoo Y."/>
            <person name="Lee D.W."/>
            <person name="Kim B.S."/>
            <person name="Kim J.-J."/>
        </authorList>
    </citation>
    <scope>NUCLEOTIDE SEQUENCE [LARGE SCALE GENOMIC DNA]</scope>
    <source>
        <strain evidence="3 4">YJ-S3-2</strain>
    </source>
</reference>
<evidence type="ECO:0000259" key="1">
    <source>
        <dbReference type="Pfam" id="PF00501"/>
    </source>
</evidence>
<dbReference type="Gene3D" id="3.30.300.30">
    <property type="match status" value="1"/>
</dbReference>
<dbReference type="CDD" id="cd05930">
    <property type="entry name" value="A_NRPS"/>
    <property type="match status" value="1"/>
</dbReference>
<name>A0ABY1ZH89_9GAMM</name>
<gene>
    <name evidence="3" type="ORF">EZI54_23700</name>
</gene>
<protein>
    <submittedName>
        <fullName evidence="3">Amino acid adenylation domain-containing protein</fullName>
    </submittedName>
</protein>
<accession>A0ABY1ZH89</accession>
<dbReference type="NCBIfam" id="TIGR01733">
    <property type="entry name" value="AA-adenyl-dom"/>
    <property type="match status" value="1"/>
</dbReference>
<sequence length="460" mass="49548">VGPDDRVAICAERSLAMVVGLLGVLKAGGAYVPLDPEYPAERLAHMLEDSAPVAVLVHGDVPELVTGNRPVIALNDTAPWMSCSESNLERGDLTPAHLAYVIYTSGSTGRPKGVMIAHRSLANTLNWYTGDLQISPDDTILVVTSLSFDLTQKNIWAPLSVGARTCLSSDHFDPAEILQQIRQKDVSCLNLTPGMLHALIDGDSSDGLRSLDRIILGGEPIQPGKLLEYPEPRPTFVNSYGPTECSDVTNSYRLSPDLEACQFASVPLGRAIPNICIYLLDKDGTPVPLGAVGELYIGGAGVARGYLNRPELTAERFVADPFSTEPGARMYRTGDLGRYLPDGNIEYLGRNDFQVKIRGFRIETGEIEACLQGHDAVREAAVLAREDASGAKRLVAYYTGSAGAEVLRAHLQAALPAYMVPAAFVALEQLPLTPNGKLDRQALPAPEDDAYVRAVYEAPR</sequence>
<dbReference type="InterPro" id="IPR025110">
    <property type="entry name" value="AMP-bd_C"/>
</dbReference>
<comment type="caution">
    <text evidence="3">The sequence shown here is derived from an EMBL/GenBank/DDBJ whole genome shotgun (WGS) entry which is preliminary data.</text>
</comment>
<dbReference type="PANTHER" id="PTHR45527">
    <property type="entry name" value="NONRIBOSOMAL PEPTIDE SYNTHETASE"/>
    <property type="match status" value="1"/>
</dbReference>
<feature type="non-terminal residue" evidence="3">
    <location>
        <position position="1"/>
    </location>
</feature>
<feature type="domain" description="AMP-binding enzyme C-terminal" evidence="2">
    <location>
        <begin position="366"/>
        <end position="437"/>
    </location>
</feature>
<evidence type="ECO:0000313" key="3">
    <source>
        <dbReference type="EMBL" id="TBW44779.1"/>
    </source>
</evidence>
<dbReference type="Pfam" id="PF00501">
    <property type="entry name" value="AMP-binding"/>
    <property type="match status" value="1"/>
</dbReference>
<feature type="domain" description="AMP-dependent synthetase/ligase" evidence="1">
    <location>
        <begin position="1"/>
        <end position="307"/>
    </location>
</feature>
<dbReference type="InterPro" id="IPR010071">
    <property type="entry name" value="AA_adenyl_dom"/>
</dbReference>
<dbReference type="InterPro" id="IPR020845">
    <property type="entry name" value="AMP-binding_CS"/>
</dbReference>
<dbReference type="Pfam" id="PF13193">
    <property type="entry name" value="AMP-binding_C"/>
    <property type="match status" value="1"/>
</dbReference>
<keyword evidence="4" id="KW-1185">Reference proteome</keyword>
<dbReference type="InterPro" id="IPR000873">
    <property type="entry name" value="AMP-dep_synth/lig_dom"/>
</dbReference>
<dbReference type="PRINTS" id="PR00154">
    <property type="entry name" value="AMPBINDING"/>
</dbReference>
<dbReference type="SUPFAM" id="SSF56801">
    <property type="entry name" value="Acetyl-CoA synthetase-like"/>
    <property type="match status" value="1"/>
</dbReference>
<organism evidence="3 4">
    <name type="scientific">Marinobacter halodurans</name>
    <dbReference type="NCBI Taxonomy" id="2528979"/>
    <lineage>
        <taxon>Bacteria</taxon>
        <taxon>Pseudomonadati</taxon>
        <taxon>Pseudomonadota</taxon>
        <taxon>Gammaproteobacteria</taxon>
        <taxon>Pseudomonadales</taxon>
        <taxon>Marinobacteraceae</taxon>
        <taxon>Marinobacter</taxon>
    </lineage>
</organism>
<evidence type="ECO:0000259" key="2">
    <source>
        <dbReference type="Pfam" id="PF13193"/>
    </source>
</evidence>
<dbReference type="EMBL" id="SJDL01000123">
    <property type="protein sequence ID" value="TBW44779.1"/>
    <property type="molecule type" value="Genomic_DNA"/>
</dbReference>
<dbReference type="PANTHER" id="PTHR45527:SF1">
    <property type="entry name" value="FATTY ACID SYNTHASE"/>
    <property type="match status" value="1"/>
</dbReference>
<feature type="non-terminal residue" evidence="3">
    <location>
        <position position="460"/>
    </location>
</feature>
<dbReference type="PROSITE" id="PS00455">
    <property type="entry name" value="AMP_BINDING"/>
    <property type="match status" value="1"/>
</dbReference>
<dbReference type="InterPro" id="IPR045851">
    <property type="entry name" value="AMP-bd_C_sf"/>
</dbReference>